<dbReference type="EMBL" id="CBXV010000008">
    <property type="protein sequence ID" value="CDM66269.1"/>
    <property type="molecule type" value="Genomic_DNA"/>
</dbReference>
<dbReference type="Pfam" id="PF13439">
    <property type="entry name" value="Glyco_transf_4"/>
    <property type="match status" value="1"/>
</dbReference>
<name>A0A0B6X132_9BACT</name>
<keyword evidence="2" id="KW-0808">Transferase</keyword>
<protein>
    <submittedName>
        <fullName evidence="2">Glycosyltransferase</fullName>
    </submittedName>
</protein>
<keyword evidence="3" id="KW-1185">Reference proteome</keyword>
<dbReference type="CDD" id="cd03801">
    <property type="entry name" value="GT4_PimA-like"/>
    <property type="match status" value="1"/>
</dbReference>
<dbReference type="PANTHER" id="PTHR12526:SF636">
    <property type="entry name" value="BLL3647 PROTEIN"/>
    <property type="match status" value="1"/>
</dbReference>
<dbReference type="OrthoDB" id="108733at2"/>
<dbReference type="PANTHER" id="PTHR12526">
    <property type="entry name" value="GLYCOSYLTRANSFERASE"/>
    <property type="match status" value="1"/>
</dbReference>
<dbReference type="GO" id="GO:0016757">
    <property type="term" value="F:glycosyltransferase activity"/>
    <property type="evidence" value="ECO:0007669"/>
    <property type="project" value="TreeGrafter"/>
</dbReference>
<dbReference type="Gene3D" id="3.40.50.2000">
    <property type="entry name" value="Glycogen Phosphorylase B"/>
    <property type="match status" value="2"/>
</dbReference>
<dbReference type="AlphaFoldDB" id="A0A0B6X132"/>
<dbReference type="STRING" id="454194.PYK22_02289"/>
<dbReference type="Pfam" id="PF13692">
    <property type="entry name" value="Glyco_trans_1_4"/>
    <property type="match status" value="1"/>
</dbReference>
<evidence type="ECO:0000259" key="1">
    <source>
        <dbReference type="Pfam" id="PF13439"/>
    </source>
</evidence>
<dbReference type="RefSeq" id="WP_041977444.1">
    <property type="nucleotide sequence ID" value="NZ_CBXV010000008.1"/>
</dbReference>
<reference evidence="2 3" key="2">
    <citation type="submission" date="2015-01" db="EMBL/GenBank/DDBJ databases">
        <title>Complete genome sequence of Pyrinomonas methylaliphatogenes type strain K22T.</title>
        <authorList>
            <person name="Lee K.C.Y."/>
            <person name="Power J.F."/>
            <person name="Dunfield P.F."/>
            <person name="Morgan X.C."/>
            <person name="Huttenhower C."/>
            <person name="Stott M.B."/>
        </authorList>
    </citation>
    <scope>NUCLEOTIDE SEQUENCE [LARGE SCALE GENOMIC DNA]</scope>
    <source>
        <strain evidence="2 3">K22</strain>
    </source>
</reference>
<evidence type="ECO:0000313" key="3">
    <source>
        <dbReference type="Proteomes" id="UP000031518"/>
    </source>
</evidence>
<dbReference type="InterPro" id="IPR028098">
    <property type="entry name" value="Glyco_trans_4-like_N"/>
</dbReference>
<gene>
    <name evidence="2" type="ORF">PYK22_02289</name>
</gene>
<organism evidence="2 3">
    <name type="scientific">Pyrinomonas methylaliphatogenes</name>
    <dbReference type="NCBI Taxonomy" id="454194"/>
    <lineage>
        <taxon>Bacteria</taxon>
        <taxon>Pseudomonadati</taxon>
        <taxon>Acidobacteriota</taxon>
        <taxon>Blastocatellia</taxon>
        <taxon>Blastocatellales</taxon>
        <taxon>Pyrinomonadaceae</taxon>
        <taxon>Pyrinomonas</taxon>
    </lineage>
</organism>
<dbReference type="Proteomes" id="UP000031518">
    <property type="component" value="Unassembled WGS sequence"/>
</dbReference>
<proteinExistence type="predicted"/>
<sequence>MRERNYRVAHIMPWPTVGGTEQATLRIAEAVRPYGFESVAFCPGEKSPVHEMFATAGFETVSYHPVEHSYRRAWPFLRYSWQLAREFRRSKIDLVHCADLLAAYYAALAGKMAWLPVVCHIRCAFDELSWRDRSFLWPIDSFIFVSRDTWRRFAHKVDERRGTVVYDGIDCARADARADEVKREFGIPDDHKIIGMVSRVAPAKDFSTLAKAAVKVIAEYGKVTFLIVGDHESLPAYRAHYALVKKMLSEQGLDGAFIFTGFRRDVARLLAAMDLFVLSTHGEGLPLVVLEAMAHGKPVIATAVGGLPEIVKDGVTGLLHAHGDAETFAEQMLDLLRDDGRRQRMGAAAQREVRERWSKDRFARDMIAVYSRALGLKDSARGSCECGVELKRA</sequence>
<feature type="domain" description="Glycosyltransferase subfamily 4-like N-terminal" evidence="1">
    <location>
        <begin position="17"/>
        <end position="173"/>
    </location>
</feature>
<accession>A0A0B6X132</accession>
<dbReference type="SUPFAM" id="SSF53756">
    <property type="entry name" value="UDP-Glycosyltransferase/glycogen phosphorylase"/>
    <property type="match status" value="1"/>
</dbReference>
<evidence type="ECO:0000313" key="2">
    <source>
        <dbReference type="EMBL" id="CDM66269.1"/>
    </source>
</evidence>
<reference evidence="2 3" key="1">
    <citation type="submission" date="2013-12" db="EMBL/GenBank/DDBJ databases">
        <authorList>
            <person name="Stott M."/>
        </authorList>
    </citation>
    <scope>NUCLEOTIDE SEQUENCE [LARGE SCALE GENOMIC DNA]</scope>
    <source>
        <strain evidence="2 3">K22</strain>
    </source>
</reference>